<dbReference type="AlphaFoldDB" id="A0A916YW96"/>
<feature type="region of interest" description="Disordered" evidence="1">
    <location>
        <begin position="81"/>
        <end position="114"/>
    </location>
</feature>
<accession>A0A916YW96</accession>
<evidence type="ECO:0008006" key="4">
    <source>
        <dbReference type="Google" id="ProtNLM"/>
    </source>
</evidence>
<protein>
    <recommendedName>
        <fullName evidence="4">Flagellar FliJ protein</fullName>
    </recommendedName>
</protein>
<evidence type="ECO:0000313" key="3">
    <source>
        <dbReference type="Proteomes" id="UP000612349"/>
    </source>
</evidence>
<keyword evidence="3" id="KW-1185">Reference proteome</keyword>
<dbReference type="RefSeq" id="WP_066775096.1">
    <property type="nucleotide sequence ID" value="NZ_BMIP01000002.1"/>
</dbReference>
<dbReference type="EMBL" id="BMIP01000002">
    <property type="protein sequence ID" value="GGD64301.1"/>
    <property type="molecule type" value="Genomic_DNA"/>
</dbReference>
<evidence type="ECO:0000313" key="2">
    <source>
        <dbReference type="EMBL" id="GGD64301.1"/>
    </source>
</evidence>
<gene>
    <name evidence="2" type="ORF">GCM10010990_12200</name>
</gene>
<sequence>MKPDRHRLLRLRRIERIRAIASHAAAAQAAEAEGTLAQLLALRERTVDIQASYDPRHADDGASLLHMVRFREGLSRITAQTDTDIDNARTAADRRQDERRHAEKRRAHAQDRAEDCRRMIERGGQFLPTPGRKAIWHDT</sequence>
<feature type="compositionally biased region" description="Basic and acidic residues" evidence="1">
    <location>
        <begin position="91"/>
        <end position="101"/>
    </location>
</feature>
<reference evidence="2" key="1">
    <citation type="journal article" date="2014" name="Int. J. Syst. Evol. Microbiol.">
        <title>Complete genome sequence of Corynebacterium casei LMG S-19264T (=DSM 44701T), isolated from a smear-ripened cheese.</title>
        <authorList>
            <consortium name="US DOE Joint Genome Institute (JGI-PGF)"/>
            <person name="Walter F."/>
            <person name="Albersmeier A."/>
            <person name="Kalinowski J."/>
            <person name="Ruckert C."/>
        </authorList>
    </citation>
    <scope>NUCLEOTIDE SEQUENCE</scope>
    <source>
        <strain evidence="2">CGMCC 1.15360</strain>
    </source>
</reference>
<reference evidence="2" key="2">
    <citation type="submission" date="2020-09" db="EMBL/GenBank/DDBJ databases">
        <authorList>
            <person name="Sun Q."/>
            <person name="Zhou Y."/>
        </authorList>
    </citation>
    <scope>NUCLEOTIDE SEQUENCE</scope>
    <source>
        <strain evidence="2">CGMCC 1.15360</strain>
    </source>
</reference>
<dbReference type="Proteomes" id="UP000612349">
    <property type="component" value="Unassembled WGS sequence"/>
</dbReference>
<name>A0A916YW96_9SPHN</name>
<evidence type="ECO:0000256" key="1">
    <source>
        <dbReference type="SAM" id="MobiDB-lite"/>
    </source>
</evidence>
<proteinExistence type="predicted"/>
<organism evidence="2 3">
    <name type="scientific">Croceicoccus mobilis</name>
    <dbReference type="NCBI Taxonomy" id="1703339"/>
    <lineage>
        <taxon>Bacteria</taxon>
        <taxon>Pseudomonadati</taxon>
        <taxon>Pseudomonadota</taxon>
        <taxon>Alphaproteobacteria</taxon>
        <taxon>Sphingomonadales</taxon>
        <taxon>Erythrobacteraceae</taxon>
        <taxon>Croceicoccus</taxon>
    </lineage>
</organism>
<comment type="caution">
    <text evidence="2">The sequence shown here is derived from an EMBL/GenBank/DDBJ whole genome shotgun (WGS) entry which is preliminary data.</text>
</comment>